<keyword evidence="2" id="KW-0472">Membrane</keyword>
<feature type="transmembrane region" description="Helical" evidence="2">
    <location>
        <begin position="504"/>
        <end position="525"/>
    </location>
</feature>
<name>A0ABR0BE14_PURLI</name>
<feature type="transmembrane region" description="Helical" evidence="2">
    <location>
        <begin position="449"/>
        <end position="467"/>
    </location>
</feature>
<keyword evidence="4" id="KW-1185">Reference proteome</keyword>
<sequence>MKGLVTSKFSFFQDWTWKTAKTIRQALSGAACFAWHWSVPYRNSHRPNDLIYASVWRSNIDAEYIRQVLKDEYPDILLCHVPSDEESLRHFLQNNILSKPQNTPGTPDAGADGRFPGKVPKNNSQHNSPPLTSEEACQDVPVSIRHCLAASNATHLERKLELLLRESYHPSSGRHAISRSTQGIHKTFRMWRHGFRNATSLQEHISTKVFFAFLTFSAIYPDVAAGLLGERSYNQRSIASRVMTLIQLFFLWTFPFHSLWLLFNWSLERLLGALVGNAVYGLAAIVPSIHDAYNAPWFRDMMLALSISWQVGVQFLPTIRNYVVRLLIRRQMAALRSEPEADSPKSWAECDAAIQSELLSQHAFAQRQYEPGVAAPAWYEVPIKVRMERYIQFTSTFTHGRSSDQLIALLKDDMEGILNTFEDYNLTIPSCRTVNSIDKGHVEPRLPKLALVFFDIVIFTYLGYSFWTQPFTFNTVVAYGTVVVIKQTLLAMRRYQTIKAARRLFTNMVSVNILGMFLVSLPVTIDRDILEKDSNMVALTLAMILATLFLSEPIAPVLLTLSEKGINVVSRLKCTAS</sequence>
<gene>
    <name evidence="3" type="ORF">Purlil1_13430</name>
</gene>
<evidence type="ECO:0000313" key="4">
    <source>
        <dbReference type="Proteomes" id="UP001287286"/>
    </source>
</evidence>
<evidence type="ECO:0000256" key="2">
    <source>
        <dbReference type="SAM" id="Phobius"/>
    </source>
</evidence>
<protein>
    <submittedName>
        <fullName evidence="3">Uncharacterized protein</fullName>
    </submittedName>
</protein>
<feature type="transmembrane region" description="Helical" evidence="2">
    <location>
        <begin position="537"/>
        <end position="561"/>
    </location>
</feature>
<feature type="compositionally biased region" description="Polar residues" evidence="1">
    <location>
        <begin position="121"/>
        <end position="131"/>
    </location>
</feature>
<reference evidence="3 4" key="1">
    <citation type="journal article" date="2024" name="Microbiol. Resour. Announc.">
        <title>Genome annotations for the ascomycete fungi Trichoderma harzianum, Trichoderma aggressivum, and Purpureocillium lilacinum.</title>
        <authorList>
            <person name="Beijen E.P.W."/>
            <person name="Ohm R.A."/>
        </authorList>
    </citation>
    <scope>NUCLEOTIDE SEQUENCE [LARGE SCALE GENOMIC DNA]</scope>
    <source>
        <strain evidence="3 4">CBS 150709</strain>
    </source>
</reference>
<feature type="region of interest" description="Disordered" evidence="1">
    <location>
        <begin position="97"/>
        <end position="134"/>
    </location>
</feature>
<comment type="caution">
    <text evidence="3">The sequence shown here is derived from an EMBL/GenBank/DDBJ whole genome shotgun (WGS) entry which is preliminary data.</text>
</comment>
<evidence type="ECO:0000256" key="1">
    <source>
        <dbReference type="SAM" id="MobiDB-lite"/>
    </source>
</evidence>
<feature type="transmembrane region" description="Helical" evidence="2">
    <location>
        <begin position="241"/>
        <end position="263"/>
    </location>
</feature>
<keyword evidence="2" id="KW-0812">Transmembrane</keyword>
<feature type="transmembrane region" description="Helical" evidence="2">
    <location>
        <begin position="209"/>
        <end position="229"/>
    </location>
</feature>
<proteinExistence type="predicted"/>
<keyword evidence="2" id="KW-1133">Transmembrane helix</keyword>
<evidence type="ECO:0000313" key="3">
    <source>
        <dbReference type="EMBL" id="KAK4071342.1"/>
    </source>
</evidence>
<feature type="transmembrane region" description="Helical" evidence="2">
    <location>
        <begin position="473"/>
        <end position="492"/>
    </location>
</feature>
<dbReference type="Proteomes" id="UP001287286">
    <property type="component" value="Unassembled WGS sequence"/>
</dbReference>
<accession>A0ABR0BE14</accession>
<organism evidence="3 4">
    <name type="scientific">Purpureocillium lilacinum</name>
    <name type="common">Paecilomyces lilacinus</name>
    <dbReference type="NCBI Taxonomy" id="33203"/>
    <lineage>
        <taxon>Eukaryota</taxon>
        <taxon>Fungi</taxon>
        <taxon>Dikarya</taxon>
        <taxon>Ascomycota</taxon>
        <taxon>Pezizomycotina</taxon>
        <taxon>Sordariomycetes</taxon>
        <taxon>Hypocreomycetidae</taxon>
        <taxon>Hypocreales</taxon>
        <taxon>Ophiocordycipitaceae</taxon>
        <taxon>Purpureocillium</taxon>
    </lineage>
</organism>
<feature type="transmembrane region" description="Helical" evidence="2">
    <location>
        <begin position="301"/>
        <end position="323"/>
    </location>
</feature>
<feature type="transmembrane region" description="Helical" evidence="2">
    <location>
        <begin position="270"/>
        <end position="289"/>
    </location>
</feature>
<dbReference type="EMBL" id="JAWRVI010000219">
    <property type="protein sequence ID" value="KAK4071342.1"/>
    <property type="molecule type" value="Genomic_DNA"/>
</dbReference>